<dbReference type="PANTHER" id="PTHR12215:SF10">
    <property type="entry name" value="L-AMINOADIPATE-SEMIALDEHYDE DEHYDROGENASE-PHOSPHOPANTETHEINYL TRANSFERASE"/>
    <property type="match status" value="1"/>
</dbReference>
<evidence type="ECO:0000259" key="2">
    <source>
        <dbReference type="Pfam" id="PF01648"/>
    </source>
</evidence>
<dbReference type="Gene3D" id="3.90.470.20">
    <property type="entry name" value="4'-phosphopantetheinyl transferase domain"/>
    <property type="match status" value="2"/>
</dbReference>
<evidence type="ECO:0000313" key="3">
    <source>
        <dbReference type="EMBL" id="KZX14627.1"/>
    </source>
</evidence>
<name>A0A166CIE1_9EURY</name>
<organism evidence="3 4">
    <name type="scientific">Methanobrevibacter cuticularis</name>
    <dbReference type="NCBI Taxonomy" id="47311"/>
    <lineage>
        <taxon>Archaea</taxon>
        <taxon>Methanobacteriati</taxon>
        <taxon>Methanobacteriota</taxon>
        <taxon>Methanomada group</taxon>
        <taxon>Methanobacteria</taxon>
        <taxon>Methanobacteriales</taxon>
        <taxon>Methanobacteriaceae</taxon>
        <taxon>Methanobrevibacter</taxon>
    </lineage>
</organism>
<dbReference type="PANTHER" id="PTHR12215">
    <property type="entry name" value="PHOSPHOPANTETHEINE TRANSFERASE"/>
    <property type="match status" value="1"/>
</dbReference>
<dbReference type="EC" id="2.7.8.-" evidence="3"/>
<dbReference type="GO" id="GO:0000287">
    <property type="term" value="F:magnesium ion binding"/>
    <property type="evidence" value="ECO:0007669"/>
    <property type="project" value="InterPro"/>
</dbReference>
<comment type="caution">
    <text evidence="3">The sequence shown here is derived from an EMBL/GenBank/DDBJ whole genome shotgun (WGS) entry which is preliminary data.</text>
</comment>
<dbReference type="STRING" id="47311.MBCUT_20170"/>
<dbReference type="PATRIC" id="fig|47311.3.peg.2201"/>
<dbReference type="InterPro" id="IPR050559">
    <property type="entry name" value="P-Pant_transferase_sf"/>
</dbReference>
<dbReference type="Proteomes" id="UP000077275">
    <property type="component" value="Unassembled WGS sequence"/>
</dbReference>
<gene>
    <name evidence="3" type="primary">sfp</name>
    <name evidence="3" type="ORF">MBCUT_20170</name>
</gene>
<evidence type="ECO:0000313" key="4">
    <source>
        <dbReference type="Proteomes" id="UP000077275"/>
    </source>
</evidence>
<protein>
    <submittedName>
        <fullName evidence="3">4'-phosphopantetheinyl transferase sfp</fullName>
        <ecNumber evidence="3">2.7.8.-</ecNumber>
    </submittedName>
</protein>
<reference evidence="3 4" key="1">
    <citation type="submission" date="2016-04" db="EMBL/GenBank/DDBJ databases">
        <title>Genome sequence of Methanobrevibacter cuticularis DSM 11139.</title>
        <authorList>
            <person name="Poehlein A."/>
            <person name="Seedorf H."/>
            <person name="Daniel R."/>
        </authorList>
    </citation>
    <scope>NUCLEOTIDE SEQUENCE [LARGE SCALE GENOMIC DNA]</scope>
    <source>
        <strain evidence="3 4">DSM 11139</strain>
    </source>
</reference>
<dbReference type="GO" id="GO:0008897">
    <property type="term" value="F:holo-[acyl-carrier-protein] synthase activity"/>
    <property type="evidence" value="ECO:0007669"/>
    <property type="project" value="InterPro"/>
</dbReference>
<dbReference type="InterPro" id="IPR037143">
    <property type="entry name" value="4-PPantetheinyl_Trfase_dom_sf"/>
</dbReference>
<dbReference type="OrthoDB" id="75387at2157"/>
<dbReference type="Pfam" id="PF01648">
    <property type="entry name" value="ACPS"/>
    <property type="match status" value="1"/>
</dbReference>
<sequence>MLLYYMNIADLDLNQVKDKVSENRWKYSKKYIYQKDKLLSLGGEALLNYLLKKIKIHDPIFINNSLGKPCLKNYPEVHFNISHSEKYVFCGVSYLPIGLDIECIHKIDLSIAKTQFHQKEYEYIINSQNKYEAFFKIWVLKESYLKMTGIGLKSKLNSFFIDIGENNNIKVFKNKNHQNYHSHDNIQKYHNYLKNKKLIEDYKNYNNIENIEYLKFSNKHENGIKFKHLNIIDDKKNEYALAVCAFEKIGKLKFIETEKIL</sequence>
<dbReference type="SUPFAM" id="SSF56214">
    <property type="entry name" value="4'-phosphopantetheinyl transferase"/>
    <property type="match status" value="2"/>
</dbReference>
<dbReference type="EMBL" id="LWMW01000158">
    <property type="protein sequence ID" value="KZX14627.1"/>
    <property type="molecule type" value="Genomic_DNA"/>
</dbReference>
<accession>A0A166CIE1</accession>
<feature type="domain" description="4'-phosphopantetheinyl transferase" evidence="2">
    <location>
        <begin position="96"/>
        <end position="183"/>
    </location>
</feature>
<dbReference type="GO" id="GO:0005829">
    <property type="term" value="C:cytosol"/>
    <property type="evidence" value="ECO:0007669"/>
    <property type="project" value="TreeGrafter"/>
</dbReference>
<proteinExistence type="predicted"/>
<keyword evidence="1 3" id="KW-0808">Transferase</keyword>
<keyword evidence="4" id="KW-1185">Reference proteome</keyword>
<evidence type="ECO:0000256" key="1">
    <source>
        <dbReference type="ARBA" id="ARBA00022679"/>
    </source>
</evidence>
<dbReference type="GO" id="GO:0019878">
    <property type="term" value="P:lysine biosynthetic process via aminoadipic acid"/>
    <property type="evidence" value="ECO:0007669"/>
    <property type="project" value="TreeGrafter"/>
</dbReference>
<dbReference type="AlphaFoldDB" id="A0A166CIE1"/>
<dbReference type="RefSeq" id="WP_067260630.1">
    <property type="nucleotide sequence ID" value="NZ_LWMW01000158.1"/>
</dbReference>
<dbReference type="InterPro" id="IPR008278">
    <property type="entry name" value="4-PPantetheinyl_Trfase_dom"/>
</dbReference>